<name>A0A382Y8Z2_9ZZZZ</name>
<dbReference type="AlphaFoldDB" id="A0A382Y8Z2"/>
<accession>A0A382Y8Z2</accession>
<reference evidence="1" key="1">
    <citation type="submission" date="2018-05" db="EMBL/GenBank/DDBJ databases">
        <authorList>
            <person name="Lanie J.A."/>
            <person name="Ng W.-L."/>
            <person name="Kazmierczak K.M."/>
            <person name="Andrzejewski T.M."/>
            <person name="Davidsen T.M."/>
            <person name="Wayne K.J."/>
            <person name="Tettelin H."/>
            <person name="Glass J.I."/>
            <person name="Rusch D."/>
            <person name="Podicherti R."/>
            <person name="Tsui H.-C.T."/>
            <person name="Winkler M.E."/>
        </authorList>
    </citation>
    <scope>NUCLEOTIDE SEQUENCE</scope>
</reference>
<proteinExistence type="predicted"/>
<sequence>GIVIWCHNGHGVEAPVAAGLGKLDAFNLFDPCWKDLEYDIWYRLLNCGIRLPASTGSDWFICSNNRVYVQTEEAFTYESWLRGLQAGRTFITNGPALFLEADGESPGACLDSRSGARKLSVRVEWSSHYPLRRLEVVGNGEVAESRVLVEEADQREGVWELGVEMDGDGWLAARAYGEARDSFMQSVYAHTSPIYVGSGMPGEAVVKPAASFFARDIEEASENISRSGRFTQDEQREEVLHLFEEGRKVYARLKTRA</sequence>
<organism evidence="1">
    <name type="scientific">marine metagenome</name>
    <dbReference type="NCBI Taxonomy" id="408172"/>
    <lineage>
        <taxon>unclassified sequences</taxon>
        <taxon>metagenomes</taxon>
        <taxon>ecological metagenomes</taxon>
    </lineage>
</organism>
<protein>
    <submittedName>
        <fullName evidence="1">Uncharacterized protein</fullName>
    </submittedName>
</protein>
<dbReference type="EMBL" id="UINC01173709">
    <property type="protein sequence ID" value="SVD79449.1"/>
    <property type="molecule type" value="Genomic_DNA"/>
</dbReference>
<dbReference type="NCBIfam" id="NF038032">
    <property type="entry name" value="CehA_McbA_metalo"/>
    <property type="match status" value="1"/>
</dbReference>
<gene>
    <name evidence="1" type="ORF">METZ01_LOCUS432303</name>
</gene>
<evidence type="ECO:0000313" key="1">
    <source>
        <dbReference type="EMBL" id="SVD79449.1"/>
    </source>
</evidence>
<feature type="non-terminal residue" evidence="1">
    <location>
        <position position="1"/>
    </location>
</feature>